<dbReference type="Gene3D" id="6.20.50.140">
    <property type="match status" value="1"/>
</dbReference>
<feature type="transmembrane region" description="Helical" evidence="5">
    <location>
        <begin position="7"/>
        <end position="26"/>
    </location>
</feature>
<protein>
    <recommendedName>
        <fullName evidence="6">Multidrug resistance protein MdtA-like barrel-sandwich hybrid domain-containing protein</fullName>
    </recommendedName>
</protein>
<keyword evidence="3 4" id="KW-0175">Coiled coil</keyword>
<sequence>MNFIKKFKVLIIFVIILLAVVGYFLLKPEKPPRIDTVKVELTDLKQFVSVVGNVKAAKNADLAFENGGKVSKVHFDVGDHVNAGDVLAELNVADLQADLQQAKAQVSSAEATLGQYKAVLSAEQARLDEMKSGTRLEEIKIAQTKVDNAKSDLSIAKLDLETTKTKAQTDLENLYDDVINTLNDGHTKADNAINTQLDDLFTNVNNVDFTFEPNNSQLEVNALTARRDSLLELTKLRTEIDKVHTSNLDFDNALSVGKTSLLAVRYFLNLVGDVLDGDVSLSTATLATYKTNLNTAKTNVNTALTSISNLQQSILAQKNTNIDNINSIQAIVDGAEFDLRSAEDELNLKLAGYTKEQVDAQTAKVQQAEANIVSQRAIINQKNASVESAQAKIEKNIIHSPIKGVITKQDAKEGEIVSANTIVISIISELEFEIEAYITEVDISKIKIGNKAQVVLDAYGDDELFEASVVSIDPAERVIEGVSTYKTTLQFSNGVEKIRSGMTADLEIMTNHLENIIAIPLRAVLNKDNNKVVRKLVNGEIVYENVTTGLRGSDGKVEILSGIKEGEIIITFIEE</sequence>
<dbReference type="PANTHER" id="PTHR32347:SF14">
    <property type="entry name" value="EFFLUX SYSTEM COMPONENT YKNX-RELATED"/>
    <property type="match status" value="1"/>
</dbReference>
<dbReference type="Gene3D" id="1.10.287.470">
    <property type="entry name" value="Helix hairpin bin"/>
    <property type="match status" value="1"/>
</dbReference>
<evidence type="ECO:0000313" key="7">
    <source>
        <dbReference type="EMBL" id="OGH58936.1"/>
    </source>
</evidence>
<evidence type="ECO:0000256" key="3">
    <source>
        <dbReference type="ARBA" id="ARBA00023054"/>
    </source>
</evidence>
<evidence type="ECO:0000256" key="2">
    <source>
        <dbReference type="ARBA" id="ARBA00009477"/>
    </source>
</evidence>
<dbReference type="PANTHER" id="PTHR32347">
    <property type="entry name" value="EFFLUX SYSTEM COMPONENT YKNX-RELATED"/>
    <property type="match status" value="1"/>
</dbReference>
<evidence type="ECO:0000313" key="8">
    <source>
        <dbReference type="Proteomes" id="UP000177067"/>
    </source>
</evidence>
<dbReference type="GO" id="GO:0016020">
    <property type="term" value="C:membrane"/>
    <property type="evidence" value="ECO:0007669"/>
    <property type="project" value="InterPro"/>
</dbReference>
<dbReference type="Pfam" id="PF25917">
    <property type="entry name" value="BSH_RND"/>
    <property type="match status" value="1"/>
</dbReference>
<dbReference type="EMBL" id="MFPS01000008">
    <property type="protein sequence ID" value="OGH58936.1"/>
    <property type="molecule type" value="Genomic_DNA"/>
</dbReference>
<dbReference type="NCBIfam" id="TIGR01730">
    <property type="entry name" value="RND_mfp"/>
    <property type="match status" value="1"/>
</dbReference>
<accession>A0A1F6LHW7</accession>
<evidence type="ECO:0000259" key="6">
    <source>
        <dbReference type="Pfam" id="PF25917"/>
    </source>
</evidence>
<proteinExistence type="inferred from homology"/>
<comment type="caution">
    <text evidence="7">The sequence shown here is derived from an EMBL/GenBank/DDBJ whole genome shotgun (WGS) entry which is preliminary data.</text>
</comment>
<organism evidence="7 8">
    <name type="scientific">Candidatus Magasanikbacteria bacterium RIFCSPHIGHO2_01_FULL_33_34</name>
    <dbReference type="NCBI Taxonomy" id="1798671"/>
    <lineage>
        <taxon>Bacteria</taxon>
        <taxon>Candidatus Magasanikiibacteriota</taxon>
    </lineage>
</organism>
<dbReference type="InterPro" id="IPR006143">
    <property type="entry name" value="RND_pump_MFP"/>
</dbReference>
<comment type="subcellular location">
    <subcellularLocation>
        <location evidence="1">Cell envelope</location>
    </subcellularLocation>
</comment>
<name>A0A1F6LHW7_9BACT</name>
<evidence type="ECO:0000256" key="4">
    <source>
        <dbReference type="SAM" id="Coils"/>
    </source>
</evidence>
<dbReference type="SUPFAM" id="SSF111369">
    <property type="entry name" value="HlyD-like secretion proteins"/>
    <property type="match status" value="2"/>
</dbReference>
<evidence type="ECO:0000256" key="5">
    <source>
        <dbReference type="SAM" id="Phobius"/>
    </source>
</evidence>
<comment type="similarity">
    <text evidence="2">Belongs to the membrane fusion protein (MFP) (TC 8.A.1) family.</text>
</comment>
<dbReference type="AlphaFoldDB" id="A0A1F6LHW7"/>
<keyword evidence="5" id="KW-1133">Transmembrane helix</keyword>
<dbReference type="Proteomes" id="UP000177067">
    <property type="component" value="Unassembled WGS sequence"/>
</dbReference>
<dbReference type="GO" id="GO:0030313">
    <property type="term" value="C:cell envelope"/>
    <property type="evidence" value="ECO:0007669"/>
    <property type="project" value="UniProtKB-SubCell"/>
</dbReference>
<feature type="domain" description="Multidrug resistance protein MdtA-like barrel-sandwich hybrid" evidence="6">
    <location>
        <begin position="67"/>
        <end position="421"/>
    </location>
</feature>
<keyword evidence="5" id="KW-0812">Transmembrane</keyword>
<dbReference type="InterPro" id="IPR050465">
    <property type="entry name" value="UPF0194_transport"/>
</dbReference>
<feature type="coiled-coil region" evidence="4">
    <location>
        <begin position="92"/>
        <end position="119"/>
    </location>
</feature>
<dbReference type="GO" id="GO:0022857">
    <property type="term" value="F:transmembrane transporter activity"/>
    <property type="evidence" value="ECO:0007669"/>
    <property type="project" value="InterPro"/>
</dbReference>
<evidence type="ECO:0000256" key="1">
    <source>
        <dbReference type="ARBA" id="ARBA00004196"/>
    </source>
</evidence>
<dbReference type="InterPro" id="IPR058625">
    <property type="entry name" value="MdtA-like_BSH"/>
</dbReference>
<keyword evidence="5" id="KW-0472">Membrane</keyword>
<gene>
    <name evidence="7" type="ORF">A2725_04280</name>
</gene>
<dbReference type="Gene3D" id="2.40.30.170">
    <property type="match status" value="1"/>
</dbReference>
<reference evidence="7 8" key="1">
    <citation type="journal article" date="2016" name="Nat. Commun.">
        <title>Thousands of microbial genomes shed light on interconnected biogeochemical processes in an aquifer system.</title>
        <authorList>
            <person name="Anantharaman K."/>
            <person name="Brown C.T."/>
            <person name="Hug L.A."/>
            <person name="Sharon I."/>
            <person name="Castelle C.J."/>
            <person name="Probst A.J."/>
            <person name="Thomas B.C."/>
            <person name="Singh A."/>
            <person name="Wilkins M.J."/>
            <person name="Karaoz U."/>
            <person name="Brodie E.L."/>
            <person name="Williams K.H."/>
            <person name="Hubbard S.S."/>
            <person name="Banfield J.F."/>
        </authorList>
    </citation>
    <scope>NUCLEOTIDE SEQUENCE [LARGE SCALE GENOMIC DNA]</scope>
</reference>
<dbReference type="Gene3D" id="2.40.50.100">
    <property type="match status" value="1"/>
</dbReference>